<dbReference type="Pfam" id="PF24042">
    <property type="entry name" value="DUF7351"/>
    <property type="match status" value="1"/>
</dbReference>
<feature type="domain" description="DUF7351" evidence="2">
    <location>
        <begin position="105"/>
        <end position="285"/>
    </location>
</feature>
<dbReference type="InterPro" id="IPR055775">
    <property type="entry name" value="DUF7351"/>
</dbReference>
<dbReference type="InterPro" id="IPR011991">
    <property type="entry name" value="ArsR-like_HTH"/>
</dbReference>
<dbReference type="InterPro" id="IPR055771">
    <property type="entry name" value="DUF7347"/>
</dbReference>
<dbReference type="Proteomes" id="UP000011560">
    <property type="component" value="Unassembled WGS sequence"/>
</dbReference>
<organism evidence="3 4">
    <name type="scientific">Halovivax asiaticus JCM 14624</name>
    <dbReference type="NCBI Taxonomy" id="1227490"/>
    <lineage>
        <taxon>Archaea</taxon>
        <taxon>Methanobacteriati</taxon>
        <taxon>Methanobacteriota</taxon>
        <taxon>Stenosarchaea group</taxon>
        <taxon>Halobacteria</taxon>
        <taxon>Halobacteriales</taxon>
        <taxon>Natrialbaceae</taxon>
        <taxon>Halovivax</taxon>
    </lineage>
</organism>
<dbReference type="CDD" id="cd00090">
    <property type="entry name" value="HTH_ARSR"/>
    <property type="match status" value="1"/>
</dbReference>
<dbReference type="Gene3D" id="1.10.10.10">
    <property type="entry name" value="Winged helix-like DNA-binding domain superfamily/Winged helix DNA-binding domain"/>
    <property type="match status" value="1"/>
</dbReference>
<sequence length="291" mass="31798">MDDAHIVETVDPEEAFSVLADGSRIDILRALWEADGQTATFSELRSAVGMRDSGKFNYHLGKLTDRFVRKTDGTYELRAAGRHVIGSLLSGAYTMGGEVGPIDLDDPCPLCGDALTFFYADDRARVECAGGSFEAAFPIPPGSFAGQPAEAFPDVADRYLATLVSQARNEFCASCEGPIRPEFDVKELPDRAASVDDIVLVSYDCDRCEATTQIDLTTVLLDRPAVVAFYYDHGIDVRTFTFWQLGSETGAPRSTLVDETTHSAEVTYPLADERLTLRIDDDLSVVSAERE</sequence>
<reference evidence="3 4" key="1">
    <citation type="journal article" date="2014" name="PLoS Genet.">
        <title>Phylogenetically driven sequencing of extremely halophilic archaea reveals strategies for static and dynamic osmo-response.</title>
        <authorList>
            <person name="Becker E.A."/>
            <person name="Seitzer P.M."/>
            <person name="Tritt A."/>
            <person name="Larsen D."/>
            <person name="Krusor M."/>
            <person name="Yao A.I."/>
            <person name="Wu D."/>
            <person name="Madern D."/>
            <person name="Eisen J.A."/>
            <person name="Darling A.E."/>
            <person name="Facciotti M.T."/>
        </authorList>
    </citation>
    <scope>NUCLEOTIDE SEQUENCE [LARGE SCALE GENOMIC DNA]</scope>
    <source>
        <strain evidence="3 4">JCM 14624</strain>
    </source>
</reference>
<evidence type="ECO:0008006" key="5">
    <source>
        <dbReference type="Google" id="ProtNLM"/>
    </source>
</evidence>
<keyword evidence="4" id="KW-1185">Reference proteome</keyword>
<dbReference type="PATRIC" id="fig|1227490.4.peg.1519"/>
<dbReference type="RefSeq" id="WP_007700228.1">
    <property type="nucleotide sequence ID" value="NZ_AOIQ01000013.1"/>
</dbReference>
<protein>
    <recommendedName>
        <fullName evidence="5">ArsR family transcriptional regulator</fullName>
    </recommendedName>
</protein>
<feature type="domain" description="DUF7347" evidence="1">
    <location>
        <begin position="12"/>
        <end position="86"/>
    </location>
</feature>
<evidence type="ECO:0000313" key="3">
    <source>
        <dbReference type="EMBL" id="ELZ11132.1"/>
    </source>
</evidence>
<dbReference type="OrthoDB" id="8482at2157"/>
<dbReference type="STRING" id="1227490.C479_07483"/>
<dbReference type="EMBL" id="AOIQ01000013">
    <property type="protein sequence ID" value="ELZ11132.1"/>
    <property type="molecule type" value="Genomic_DNA"/>
</dbReference>
<gene>
    <name evidence="3" type="ORF">C479_07483</name>
</gene>
<dbReference type="Pfam" id="PF24038">
    <property type="entry name" value="DUF7347"/>
    <property type="match status" value="1"/>
</dbReference>
<evidence type="ECO:0000259" key="2">
    <source>
        <dbReference type="Pfam" id="PF24042"/>
    </source>
</evidence>
<evidence type="ECO:0000259" key="1">
    <source>
        <dbReference type="Pfam" id="PF24038"/>
    </source>
</evidence>
<evidence type="ECO:0000313" key="4">
    <source>
        <dbReference type="Proteomes" id="UP000011560"/>
    </source>
</evidence>
<accession>M0BKX8</accession>
<dbReference type="InterPro" id="IPR036388">
    <property type="entry name" value="WH-like_DNA-bd_sf"/>
</dbReference>
<proteinExistence type="predicted"/>
<dbReference type="AlphaFoldDB" id="M0BKX8"/>
<comment type="caution">
    <text evidence="3">The sequence shown here is derived from an EMBL/GenBank/DDBJ whole genome shotgun (WGS) entry which is preliminary data.</text>
</comment>
<name>M0BKX8_9EURY</name>